<dbReference type="GO" id="GO:0003676">
    <property type="term" value="F:nucleic acid binding"/>
    <property type="evidence" value="ECO:0007669"/>
    <property type="project" value="InterPro"/>
</dbReference>
<evidence type="ECO:0008006" key="3">
    <source>
        <dbReference type="Google" id="ProtNLM"/>
    </source>
</evidence>
<sequence>MPGERLEERTLEVSQLPEGVDEELLSLYFENKRRSGGGSLVSVTKNDDRAIIVFEDAEVAARVLSKEHHILHNVELSVRKPASKDPCRLLLRGINPNTNIEMIELYVENMTAQDDFTLCPSPGRDLILIHLSEPLSKGLLNA</sequence>
<dbReference type="CDD" id="cd12547">
    <property type="entry name" value="RRM1_2_PAR10"/>
    <property type="match status" value="1"/>
</dbReference>
<protein>
    <recommendedName>
        <fullName evidence="3">RRM domain-containing protein</fullName>
    </recommendedName>
</protein>
<dbReference type="Ensembl" id="ENSACIT00000007989.1">
    <property type="protein sequence ID" value="ENSACIP00000007761.1"/>
    <property type="gene ID" value="ENSACIG00000006088.1"/>
</dbReference>
<dbReference type="AlphaFoldDB" id="A0A3Q0RAZ5"/>
<proteinExistence type="predicted"/>
<name>A0A3Q0RAZ5_AMPCI</name>
<organism evidence="1 2">
    <name type="scientific">Amphilophus citrinellus</name>
    <name type="common">Midas cichlid</name>
    <name type="synonym">Cichlasoma citrinellum</name>
    <dbReference type="NCBI Taxonomy" id="61819"/>
    <lineage>
        <taxon>Eukaryota</taxon>
        <taxon>Metazoa</taxon>
        <taxon>Chordata</taxon>
        <taxon>Craniata</taxon>
        <taxon>Vertebrata</taxon>
        <taxon>Euteleostomi</taxon>
        <taxon>Actinopterygii</taxon>
        <taxon>Neopterygii</taxon>
        <taxon>Teleostei</taxon>
        <taxon>Neoteleostei</taxon>
        <taxon>Acanthomorphata</taxon>
        <taxon>Ovalentaria</taxon>
        <taxon>Cichlomorphae</taxon>
        <taxon>Cichliformes</taxon>
        <taxon>Cichlidae</taxon>
        <taxon>New World cichlids</taxon>
        <taxon>Cichlasomatinae</taxon>
        <taxon>Heroini</taxon>
        <taxon>Amphilophus</taxon>
    </lineage>
</organism>
<evidence type="ECO:0000313" key="2">
    <source>
        <dbReference type="Proteomes" id="UP000261340"/>
    </source>
</evidence>
<dbReference type="Gene3D" id="3.30.70.330">
    <property type="match status" value="1"/>
</dbReference>
<dbReference type="GeneTree" id="ENSGT00940000162035"/>
<dbReference type="InterPro" id="IPR035979">
    <property type="entry name" value="RBD_domain_sf"/>
</dbReference>
<dbReference type="Pfam" id="PF23085">
    <property type="entry name" value="RRM_PARP14_3"/>
    <property type="match status" value="1"/>
</dbReference>
<dbReference type="OMA" id="YLCSEMM"/>
<reference evidence="1" key="1">
    <citation type="submission" date="2025-08" db="UniProtKB">
        <authorList>
            <consortium name="Ensembl"/>
        </authorList>
    </citation>
    <scope>IDENTIFICATION</scope>
</reference>
<accession>A0A3Q0RAZ5</accession>
<dbReference type="Proteomes" id="UP000261340">
    <property type="component" value="Unplaced"/>
</dbReference>
<keyword evidence="2" id="KW-1185">Reference proteome</keyword>
<evidence type="ECO:0000313" key="1">
    <source>
        <dbReference type="Ensembl" id="ENSACIP00000007761.1"/>
    </source>
</evidence>
<reference evidence="1" key="2">
    <citation type="submission" date="2025-09" db="UniProtKB">
        <authorList>
            <consortium name="Ensembl"/>
        </authorList>
    </citation>
    <scope>IDENTIFICATION</scope>
</reference>
<dbReference type="SUPFAM" id="SSF54928">
    <property type="entry name" value="RNA-binding domain, RBD"/>
    <property type="match status" value="1"/>
</dbReference>
<dbReference type="InterPro" id="IPR034464">
    <property type="entry name" value="PAR10_RRM1_2"/>
</dbReference>
<dbReference type="InterPro" id="IPR012677">
    <property type="entry name" value="Nucleotide-bd_a/b_plait_sf"/>
</dbReference>